<name>A0A0E2ZHJ8_9GAMM</name>
<dbReference type="PROSITE" id="PS50104">
    <property type="entry name" value="TIR"/>
    <property type="match status" value="1"/>
</dbReference>
<evidence type="ECO:0000259" key="1">
    <source>
        <dbReference type="PROSITE" id="PS50104"/>
    </source>
</evidence>
<protein>
    <recommendedName>
        <fullName evidence="1">TIR domain-containing protein</fullName>
    </recommendedName>
</protein>
<dbReference type="EMBL" id="JPGN01000541">
    <property type="protein sequence ID" value="KFI17757.1"/>
    <property type="molecule type" value="Genomic_DNA"/>
</dbReference>
<evidence type="ECO:0000313" key="3">
    <source>
        <dbReference type="Proteomes" id="UP000028839"/>
    </source>
</evidence>
<dbReference type="GO" id="GO:0007165">
    <property type="term" value="P:signal transduction"/>
    <property type="evidence" value="ECO:0007669"/>
    <property type="project" value="InterPro"/>
</dbReference>
<gene>
    <name evidence="2" type="ORF">IB75_18525</name>
</gene>
<dbReference type="OrthoDB" id="1426235at2"/>
<comment type="caution">
    <text evidence="2">The sequence shown here is derived from an EMBL/GenBank/DDBJ whole genome shotgun (WGS) entry which is preliminary data.</text>
</comment>
<reference evidence="2 3" key="1">
    <citation type="submission" date="2014-07" db="EMBL/GenBank/DDBJ databases">
        <title>Comparative analysis of Nitrosococcus oceani genome inventories of strains from Pacific and Atlantic gyres.</title>
        <authorList>
            <person name="Lim C.K."/>
            <person name="Wang L."/>
            <person name="Sayavedra-Soto L.A."/>
            <person name="Klotz M.G."/>
        </authorList>
    </citation>
    <scope>NUCLEOTIDE SEQUENCE [LARGE SCALE GENOMIC DNA]</scope>
    <source>
        <strain evidence="2 3">C-27</strain>
        <plasmid evidence="2">pA</plasmid>
    </source>
</reference>
<dbReference type="InterPro" id="IPR000157">
    <property type="entry name" value="TIR_dom"/>
</dbReference>
<organism evidence="2 3">
    <name type="scientific">Nitrosococcus oceani C-27</name>
    <dbReference type="NCBI Taxonomy" id="314279"/>
    <lineage>
        <taxon>Bacteria</taxon>
        <taxon>Pseudomonadati</taxon>
        <taxon>Pseudomonadota</taxon>
        <taxon>Gammaproteobacteria</taxon>
        <taxon>Chromatiales</taxon>
        <taxon>Chromatiaceae</taxon>
        <taxon>Nitrosococcus</taxon>
    </lineage>
</organism>
<keyword evidence="2" id="KW-0614">Plasmid</keyword>
<evidence type="ECO:0000313" key="2">
    <source>
        <dbReference type="EMBL" id="KFI17757.1"/>
    </source>
</evidence>
<dbReference type="HOGENOM" id="CLU_070822_0_0_6"/>
<feature type="domain" description="TIR" evidence="1">
    <location>
        <begin position="1"/>
        <end position="142"/>
    </location>
</feature>
<dbReference type="InterPro" id="IPR035897">
    <property type="entry name" value="Toll_tir_struct_dom_sf"/>
</dbReference>
<sequence length="320" mass="36461">MASVFFSYSHKDEPLRDELEIHLAMLKRQGVIDAWHDRRIGAGEVIDQTISENLENADITLLLVSPDFLASDYCYDVEMTRALERHEEGNAKVIPVILRPCDWHSARFGKLLATPTDGKPVTKFPDKDEAFLEIVKAIKRAAEQVISAPIKPQTGLSAYPPTEQTAPVRHALRSSNLRIRKSFTDHDRDTFLDDAFDYMANFFEGSLAELERRNPSIRTRFRRIDARHFSAAIYENGKSISSCRIWQGSQNSFTSGLVYAYGDTGSDSSFNEQLRIEDDGHMMYLKPLGMQFHQPAAKEKLTNEGASEYYWNLLIHPLQE</sequence>
<geneLocation type="plasmid" evidence="2">
    <name>pA</name>
</geneLocation>
<dbReference type="Proteomes" id="UP000028839">
    <property type="component" value="Unassembled WGS sequence"/>
</dbReference>
<dbReference type="AlphaFoldDB" id="A0A0E2ZHJ8"/>
<dbReference type="SMART" id="SM00255">
    <property type="entry name" value="TIR"/>
    <property type="match status" value="1"/>
</dbReference>
<dbReference type="SUPFAM" id="SSF52200">
    <property type="entry name" value="Toll/Interleukin receptor TIR domain"/>
    <property type="match status" value="1"/>
</dbReference>
<accession>A0A0E2ZHJ8</accession>
<dbReference type="Pfam" id="PF13676">
    <property type="entry name" value="TIR_2"/>
    <property type="match status" value="1"/>
</dbReference>
<dbReference type="Gene3D" id="3.40.50.10140">
    <property type="entry name" value="Toll/interleukin-1 receptor homology (TIR) domain"/>
    <property type="match status" value="1"/>
</dbReference>
<proteinExistence type="predicted"/>